<name>A0AA41YPS8_9PROT</name>
<accession>A0AA41YPS8</accession>
<keyword evidence="3" id="KW-1185">Reference proteome</keyword>
<dbReference type="RefSeq" id="WP_264716799.1">
    <property type="nucleotide sequence ID" value="NZ_JAPDNT010000056.1"/>
</dbReference>
<gene>
    <name evidence="2" type="ORF">OL599_25105</name>
</gene>
<evidence type="ECO:0000313" key="2">
    <source>
        <dbReference type="EMBL" id="MCW3477831.1"/>
    </source>
</evidence>
<reference evidence="2" key="1">
    <citation type="submission" date="2022-09" db="EMBL/GenBank/DDBJ databases">
        <title>Rhodovastum sp. nov. RN2-1 isolated from soil in Seongnam, South Korea.</title>
        <authorList>
            <person name="Le N.T."/>
        </authorList>
    </citation>
    <scope>NUCLEOTIDE SEQUENCE</scope>
    <source>
        <strain evidence="2">RN2-1</strain>
    </source>
</reference>
<dbReference type="EMBL" id="JAPDNT010000056">
    <property type="protein sequence ID" value="MCW3477831.1"/>
    <property type="molecule type" value="Genomic_DNA"/>
</dbReference>
<dbReference type="Proteomes" id="UP001165679">
    <property type="component" value="Unassembled WGS sequence"/>
</dbReference>
<evidence type="ECO:0000256" key="1">
    <source>
        <dbReference type="SAM" id="MobiDB-lite"/>
    </source>
</evidence>
<feature type="region of interest" description="Disordered" evidence="1">
    <location>
        <begin position="22"/>
        <end position="41"/>
    </location>
</feature>
<reference evidence="2" key="2">
    <citation type="submission" date="2022-10" db="EMBL/GenBank/DDBJ databases">
        <authorList>
            <person name="Trinh H.N."/>
        </authorList>
    </citation>
    <scope>NUCLEOTIDE SEQUENCE</scope>
    <source>
        <strain evidence="2">RN2-1</strain>
    </source>
</reference>
<organism evidence="2 3">
    <name type="scientific">Limobrevibacterium gyesilva</name>
    <dbReference type="NCBI Taxonomy" id="2991712"/>
    <lineage>
        <taxon>Bacteria</taxon>
        <taxon>Pseudomonadati</taxon>
        <taxon>Pseudomonadota</taxon>
        <taxon>Alphaproteobacteria</taxon>
        <taxon>Acetobacterales</taxon>
        <taxon>Acetobacteraceae</taxon>
        <taxon>Limobrevibacterium</taxon>
    </lineage>
</organism>
<proteinExistence type="predicted"/>
<comment type="caution">
    <text evidence="2">The sequence shown here is derived from an EMBL/GenBank/DDBJ whole genome shotgun (WGS) entry which is preliminary data.</text>
</comment>
<protein>
    <submittedName>
        <fullName evidence="2">Uncharacterized protein</fullName>
    </submittedName>
</protein>
<dbReference type="AlphaFoldDB" id="A0AA41YPS8"/>
<sequence length="41" mass="4532">MLSTPLNRVLLQTDPAEQATLTMDAPDFAPPPGKLRARREI</sequence>
<evidence type="ECO:0000313" key="3">
    <source>
        <dbReference type="Proteomes" id="UP001165679"/>
    </source>
</evidence>